<dbReference type="AlphaFoldDB" id="A0A8T4HFM2"/>
<dbReference type="RefSeq" id="WP_353547644.1">
    <property type="nucleotide sequence ID" value="NZ_JAGKSB010000013.1"/>
</dbReference>
<dbReference type="EMBL" id="JAGKSB010000013">
    <property type="protein sequence ID" value="MBP3944138.1"/>
    <property type="molecule type" value="Genomic_DNA"/>
</dbReference>
<dbReference type="PANTHER" id="PTHR12526">
    <property type="entry name" value="GLYCOSYLTRANSFERASE"/>
    <property type="match status" value="1"/>
</dbReference>
<sequence length="735" mass="83586">MKIVYISTYAPRECGIATFTNDLLNAVLVTGSADLISQDVVAITDQKESYLYPDEVKFSIQQDNQHDYIQAANFINSEQYDCCVLEHEFGIFGGVSGLYILSLIKQIHIPLIVNFHTILEKPSTDEKAILIEIAKRASKIVVMTQHAIGILSRVYQIPVEKIVCIPHGVPTYSKSQQQAKADLQLAHKKIILTFGFIGRNKGIETVIKALPAVVRSNPEVVYLIVGKTHPNVLRHSGEEYREFLQQLTEDLKLTDYVQFVNDFVDIDLLSTYLSACDIYVTPYINEAQITSGTLSYAIGAGAAVLSTPYWHAVELLGEGRGVLFPFKDAITLGVELKKLLNSPAELIDQRARALEFGKNMTWTKLGENYLSLIREASLNYSFDSTKHLELAIADLPPFSLAHIRRLTNQVGIIQHATYSIPNYKEGYCLDDNARALLISLMAYEEFEDAHALELMPTYLAYIHYAQRPDGLFHNFMNYGNEFLDDIGSEDSFGRTIWALGYLFKASPLTSYYQLGQEMFFRASTNFENLRSIRAIAYVIMGISHYLEHQPNDENMIERMRVLSNKLVHEYKVSSNSNWEWFEPVLAYDNAILPLSLLQASKFLNDEELNFMVLKTMRFLEEIIFQNGYLSIVGNQDWYRQNQLISKFGQQPIDVTATVLMFYEAYKLTNDAQYLEKMTRSFQWFLGENDLKLALYDAETKGSCDGLESYGINRNQGAESTICYLISYLTVHKALK</sequence>
<dbReference type="Pfam" id="PF00534">
    <property type="entry name" value="Glycos_transf_1"/>
    <property type="match status" value="1"/>
</dbReference>
<dbReference type="Proteomes" id="UP000679691">
    <property type="component" value="Unassembled WGS sequence"/>
</dbReference>
<dbReference type="InterPro" id="IPR008928">
    <property type="entry name" value="6-hairpin_glycosidase_sf"/>
</dbReference>
<proteinExistence type="predicted"/>
<keyword evidence="3" id="KW-1185">Reference proteome</keyword>
<dbReference type="InterPro" id="IPR001296">
    <property type="entry name" value="Glyco_trans_1"/>
</dbReference>
<evidence type="ECO:0000313" key="3">
    <source>
        <dbReference type="Proteomes" id="UP000679691"/>
    </source>
</evidence>
<name>A0A8T4HFM2_9SPHI</name>
<dbReference type="PANTHER" id="PTHR12526:SF572">
    <property type="entry name" value="BLL5144 PROTEIN"/>
    <property type="match status" value="1"/>
</dbReference>
<evidence type="ECO:0000259" key="1">
    <source>
        <dbReference type="Pfam" id="PF00534"/>
    </source>
</evidence>
<dbReference type="GO" id="GO:0016757">
    <property type="term" value="F:glycosyltransferase activity"/>
    <property type="evidence" value="ECO:0007669"/>
    <property type="project" value="InterPro"/>
</dbReference>
<organism evidence="2 3">
    <name type="scientific">Rhinopithecimicrobium faecis</name>
    <dbReference type="NCBI Taxonomy" id="2820698"/>
    <lineage>
        <taxon>Bacteria</taxon>
        <taxon>Pseudomonadati</taxon>
        <taxon>Bacteroidota</taxon>
        <taxon>Sphingobacteriia</taxon>
        <taxon>Sphingobacteriales</taxon>
        <taxon>Sphingobacteriaceae</taxon>
        <taxon>Rhinopithecimicrobium</taxon>
    </lineage>
</organism>
<accession>A0A8T4HFM2</accession>
<evidence type="ECO:0000313" key="2">
    <source>
        <dbReference type="EMBL" id="MBP3944138.1"/>
    </source>
</evidence>
<gene>
    <name evidence="2" type="ORF">J5U18_11340</name>
</gene>
<dbReference type="SUPFAM" id="SSF48208">
    <property type="entry name" value="Six-hairpin glycosidases"/>
    <property type="match status" value="1"/>
</dbReference>
<dbReference type="GO" id="GO:0005975">
    <property type="term" value="P:carbohydrate metabolic process"/>
    <property type="evidence" value="ECO:0007669"/>
    <property type="project" value="InterPro"/>
</dbReference>
<dbReference type="CDD" id="cd03822">
    <property type="entry name" value="GT4_mannosyltransferase-like"/>
    <property type="match status" value="1"/>
</dbReference>
<reference evidence="2" key="1">
    <citation type="submission" date="2021-03" db="EMBL/GenBank/DDBJ databases">
        <authorList>
            <person name="Lu T."/>
            <person name="Wang Q."/>
            <person name="Han X."/>
        </authorList>
    </citation>
    <scope>NUCLEOTIDE SEQUENCE</scope>
    <source>
        <strain evidence="2">WQ 2009</strain>
    </source>
</reference>
<dbReference type="Gene3D" id="3.40.50.2000">
    <property type="entry name" value="Glycogen Phosphorylase B"/>
    <property type="match status" value="2"/>
</dbReference>
<dbReference type="SUPFAM" id="SSF53756">
    <property type="entry name" value="UDP-Glycosyltransferase/glycogen phosphorylase"/>
    <property type="match status" value="1"/>
</dbReference>
<comment type="caution">
    <text evidence="2">The sequence shown here is derived from an EMBL/GenBank/DDBJ whole genome shotgun (WGS) entry which is preliminary data.</text>
</comment>
<protein>
    <submittedName>
        <fullName evidence="2">Glycosyltransferase family 4 protein</fullName>
    </submittedName>
</protein>
<feature type="domain" description="Glycosyl transferase family 1" evidence="1">
    <location>
        <begin position="183"/>
        <end position="352"/>
    </location>
</feature>